<proteinExistence type="predicted"/>
<dbReference type="RefSeq" id="WP_320325982.1">
    <property type="nucleotide sequence ID" value="NZ_JALBUS010000011.1"/>
</dbReference>
<sequence length="56" mass="6745">MEEGFSKEFGGDPKDWQHVKGFGLIDFYEEQRPAEVHWFQNKDVGKVKFKIKEWLK</sequence>
<protein>
    <submittedName>
        <fullName evidence="1">Uncharacterized protein</fullName>
    </submittedName>
</protein>
<organism evidence="1 2">
    <name type="scientific">Absicoccus intestinalis</name>
    <dbReference type="NCBI Taxonomy" id="2926319"/>
    <lineage>
        <taxon>Bacteria</taxon>
        <taxon>Bacillati</taxon>
        <taxon>Bacillota</taxon>
        <taxon>Erysipelotrichia</taxon>
        <taxon>Erysipelotrichales</taxon>
        <taxon>Erysipelotrichaceae</taxon>
        <taxon>Absicoccus</taxon>
    </lineage>
</organism>
<evidence type="ECO:0000313" key="2">
    <source>
        <dbReference type="Proteomes" id="UP001285244"/>
    </source>
</evidence>
<accession>A0ABU4WMB4</accession>
<evidence type="ECO:0000313" key="1">
    <source>
        <dbReference type="EMBL" id="MDX8417707.1"/>
    </source>
</evidence>
<dbReference type="EMBL" id="JALBUS010000011">
    <property type="protein sequence ID" value="MDX8417707.1"/>
    <property type="molecule type" value="Genomic_DNA"/>
</dbReference>
<gene>
    <name evidence="1" type="ORF">MOZ64_07605</name>
</gene>
<keyword evidence="2" id="KW-1185">Reference proteome</keyword>
<reference evidence="1 2" key="1">
    <citation type="submission" date="2022-03" db="EMBL/GenBank/DDBJ databases">
        <title>Novel taxa within the pig intestine.</title>
        <authorList>
            <person name="Wylensek D."/>
            <person name="Bishof K."/>
            <person name="Afrizal A."/>
            <person name="Clavel T."/>
        </authorList>
    </citation>
    <scope>NUCLEOTIDE SEQUENCE [LARGE SCALE GENOMIC DNA]</scope>
    <source>
        <strain evidence="1 2">Cla-KB-P134</strain>
    </source>
</reference>
<dbReference type="Proteomes" id="UP001285244">
    <property type="component" value="Unassembled WGS sequence"/>
</dbReference>
<comment type="caution">
    <text evidence="1">The sequence shown here is derived from an EMBL/GenBank/DDBJ whole genome shotgun (WGS) entry which is preliminary data.</text>
</comment>
<name>A0ABU4WMB4_9FIRM</name>